<gene>
    <name evidence="6" type="ORF">NP439_01770</name>
</gene>
<evidence type="ECO:0000256" key="1">
    <source>
        <dbReference type="ARBA" id="ARBA00022491"/>
    </source>
</evidence>
<dbReference type="Pfam" id="PF00376">
    <property type="entry name" value="MerR"/>
    <property type="match status" value="2"/>
</dbReference>
<feature type="domain" description="HTH merR-type" evidence="5">
    <location>
        <begin position="4"/>
        <end position="72"/>
    </location>
</feature>
<dbReference type="InterPro" id="IPR009061">
    <property type="entry name" value="DNA-bd_dom_put_sf"/>
</dbReference>
<dbReference type="PROSITE" id="PS50937">
    <property type="entry name" value="HTH_MERR_2"/>
    <property type="match status" value="1"/>
</dbReference>
<keyword evidence="3 6" id="KW-0238">DNA-binding</keyword>
<reference evidence="6" key="1">
    <citation type="submission" date="2022-07" db="EMBL/GenBank/DDBJ databases">
        <title>FELIX.</title>
        <authorList>
            <person name="Wan K.H."/>
            <person name="Park S."/>
            <person name="Lawrence Q."/>
            <person name="Eichenberger J.P."/>
            <person name="Booth B.W."/>
            <person name="Piaggio A.J."/>
            <person name="Chandler J.C."/>
            <person name="Franklin A.B."/>
            <person name="Celniker S.E."/>
        </authorList>
    </citation>
    <scope>NUCLEOTIDE SEQUENCE</scope>
    <source>
        <strain evidence="6">QA-1986 374</strain>
    </source>
</reference>
<dbReference type="EMBL" id="CP101914">
    <property type="protein sequence ID" value="UUI03461.1"/>
    <property type="molecule type" value="Genomic_DNA"/>
</dbReference>
<protein>
    <submittedName>
        <fullName evidence="6">MerR family DNA-binding transcriptional regulator</fullName>
    </submittedName>
</protein>
<dbReference type="PANTHER" id="PTHR30204">
    <property type="entry name" value="REDOX-CYCLING DRUG-SENSING TRANSCRIPTIONAL ACTIVATOR SOXR"/>
    <property type="match status" value="1"/>
</dbReference>
<proteinExistence type="predicted"/>
<dbReference type="GO" id="GO:0003677">
    <property type="term" value="F:DNA binding"/>
    <property type="evidence" value="ECO:0007669"/>
    <property type="project" value="UniProtKB-KW"/>
</dbReference>
<keyword evidence="7" id="KW-1185">Reference proteome</keyword>
<keyword evidence="1" id="KW-0678">Repressor</keyword>
<evidence type="ECO:0000256" key="2">
    <source>
        <dbReference type="ARBA" id="ARBA00023015"/>
    </source>
</evidence>
<dbReference type="InterPro" id="IPR000551">
    <property type="entry name" value="MerR-type_HTH_dom"/>
</dbReference>
<dbReference type="Proteomes" id="UP001059773">
    <property type="component" value="Chromosome"/>
</dbReference>
<sequence length="229" mass="27280">MEQLYKPIEIAKKLNISTNMLRYYEDKGLVPRPDRTNNRYRKYYQVHFIYFETVQAMSIGYSFEVISNIMSDIQNESIDDGLWLLNNVHVQNRTDYELLYKLKEKAEEMNQHDEKLMRIGDLSKEFAVSTTAIRYWEEKGYIMSMRDADNPYRHYSESGYIKAGILKIVKSINYSSEIVELKDKLKLGDSVDEIKLIILHVERLLNKRNEEQLKGAHHLYRLINYLKHI</sequence>
<dbReference type="SMART" id="SM00422">
    <property type="entry name" value="HTH_MERR"/>
    <property type="match status" value="2"/>
</dbReference>
<evidence type="ECO:0000256" key="4">
    <source>
        <dbReference type="ARBA" id="ARBA00023163"/>
    </source>
</evidence>
<dbReference type="Gene3D" id="1.10.1660.10">
    <property type="match status" value="2"/>
</dbReference>
<dbReference type="RefSeq" id="WP_256708531.1">
    <property type="nucleotide sequence ID" value="NZ_CP101914.1"/>
</dbReference>
<dbReference type="PANTHER" id="PTHR30204:SF69">
    <property type="entry name" value="MERR-FAMILY TRANSCRIPTIONAL REGULATOR"/>
    <property type="match status" value="1"/>
</dbReference>
<evidence type="ECO:0000259" key="5">
    <source>
        <dbReference type="PROSITE" id="PS50937"/>
    </source>
</evidence>
<keyword evidence="2" id="KW-0805">Transcription regulation</keyword>
<evidence type="ECO:0000313" key="7">
    <source>
        <dbReference type="Proteomes" id="UP001059773"/>
    </source>
</evidence>
<evidence type="ECO:0000313" key="6">
    <source>
        <dbReference type="EMBL" id="UUI03461.1"/>
    </source>
</evidence>
<evidence type="ECO:0000256" key="3">
    <source>
        <dbReference type="ARBA" id="ARBA00023125"/>
    </source>
</evidence>
<dbReference type="SUPFAM" id="SSF46955">
    <property type="entry name" value="Putative DNA-binding domain"/>
    <property type="match status" value="2"/>
</dbReference>
<organism evidence="6 7">
    <name type="scientific">Oceanobacillus jeddahense</name>
    <dbReference type="NCBI Taxonomy" id="1462527"/>
    <lineage>
        <taxon>Bacteria</taxon>
        <taxon>Bacillati</taxon>
        <taxon>Bacillota</taxon>
        <taxon>Bacilli</taxon>
        <taxon>Bacillales</taxon>
        <taxon>Bacillaceae</taxon>
        <taxon>Oceanobacillus</taxon>
    </lineage>
</organism>
<accession>A0ABY5JWM9</accession>
<dbReference type="InterPro" id="IPR047057">
    <property type="entry name" value="MerR_fam"/>
</dbReference>
<keyword evidence="4" id="KW-0804">Transcription</keyword>
<name>A0ABY5JWM9_9BACI</name>